<dbReference type="InterPro" id="IPR039542">
    <property type="entry name" value="Erv_N"/>
</dbReference>
<proteinExistence type="inferred from homology"/>
<evidence type="ECO:0000259" key="2">
    <source>
        <dbReference type="Pfam" id="PF13850"/>
    </source>
</evidence>
<dbReference type="GO" id="GO:0030134">
    <property type="term" value="C:COPII-coated ER to Golgi transport vesicle"/>
    <property type="evidence" value="ECO:0007669"/>
    <property type="project" value="TreeGrafter"/>
</dbReference>
<dbReference type="PANTHER" id="PTHR10984:SF36">
    <property type="entry name" value="ENDOPLASMIC RETICULUM-GOLGI INTERMEDIATE COMPARTMENT PROTEIN 1"/>
    <property type="match status" value="1"/>
</dbReference>
<keyword evidence="1" id="KW-0813">Transport</keyword>
<comment type="subcellular location">
    <subcellularLocation>
        <location evidence="1">Endoplasmic reticulum membrane</location>
        <topology evidence="1">Multi-pass membrane protein</topology>
    </subcellularLocation>
    <subcellularLocation>
        <location evidence="1">Endoplasmic reticulum-Golgi intermediate compartment membrane</location>
        <topology evidence="1">Multi-pass membrane protein</topology>
    </subcellularLocation>
    <subcellularLocation>
        <location evidence="1">Golgi apparatus membrane</location>
        <topology evidence="1">Multi-pass membrane protein</topology>
    </subcellularLocation>
</comment>
<dbReference type="AlphaFoldDB" id="A0A8C7T140"/>
<protein>
    <recommendedName>
        <fullName evidence="1">Endoplasmic reticulum-Golgi intermediate compartment protein</fullName>
    </recommendedName>
</protein>
<dbReference type="GO" id="GO:0033116">
    <property type="term" value="C:endoplasmic reticulum-Golgi intermediate compartment membrane"/>
    <property type="evidence" value="ECO:0007669"/>
    <property type="project" value="UniProtKB-SubCell"/>
</dbReference>
<organism evidence="3 4">
    <name type="scientific">Oncorhynchus mykiss</name>
    <name type="common">Rainbow trout</name>
    <name type="synonym">Salmo gairdneri</name>
    <dbReference type="NCBI Taxonomy" id="8022"/>
    <lineage>
        <taxon>Eukaryota</taxon>
        <taxon>Metazoa</taxon>
        <taxon>Chordata</taxon>
        <taxon>Craniata</taxon>
        <taxon>Vertebrata</taxon>
        <taxon>Euteleostomi</taxon>
        <taxon>Actinopterygii</taxon>
        <taxon>Neopterygii</taxon>
        <taxon>Teleostei</taxon>
        <taxon>Protacanthopterygii</taxon>
        <taxon>Salmoniformes</taxon>
        <taxon>Salmonidae</taxon>
        <taxon>Salmoninae</taxon>
        <taxon>Oncorhynchus</taxon>
    </lineage>
</organism>
<dbReference type="Proteomes" id="UP000694395">
    <property type="component" value="Chromosome 31"/>
</dbReference>
<feature type="domain" description="Endoplasmic reticulum vesicle transporter N-terminal" evidence="2">
    <location>
        <begin position="7"/>
        <end position="76"/>
    </location>
</feature>
<accession>A0A8C7T140</accession>
<keyword evidence="1" id="KW-0931">ER-Golgi transport</keyword>
<sequence length="332" mass="36955">LSFSSIRLDVYRKVPKDLTQPTYTGAVGVYVHYLLSSCCSSELKGFIATEVVNELCVDDPDKNSGGKIDLSLNIQFLPPHIHMESLGWWVLISRMRSGHHEVGHIDNPMKVRLNHGYGCRFEGEFTINKVPGNFYVSTHSATAQPQSPEMTHLIHKLAFGEKPLVSTVLKHVFSLSVPPLQEYVAYSHTGRIIPAIWYRYDLSPISQVHREETTPLPICAIIGGTFTVAGIIDSCIFTASEAWKKIQIGKMSRGRITTLSRGRITTLSRGRITTLSRGRITTLSRGRITTLSRGRITTLSRGRITTLSRGRITTLSRGRITTLSRGRITTPP</sequence>
<dbReference type="Ensembl" id="ENSOMYT00000078757.2">
    <property type="protein sequence ID" value="ENSOMYP00000072312.2"/>
    <property type="gene ID" value="ENSOMYG00000033404.2"/>
</dbReference>
<dbReference type="Pfam" id="PF13850">
    <property type="entry name" value="ERGIC_N"/>
    <property type="match status" value="1"/>
</dbReference>
<reference evidence="3" key="1">
    <citation type="submission" date="2020-07" db="EMBL/GenBank/DDBJ databases">
        <title>A long reads based de novo assembly of the rainbow trout Arlee double haploid line genome.</title>
        <authorList>
            <person name="Gao G."/>
            <person name="Palti Y."/>
        </authorList>
    </citation>
    <scope>NUCLEOTIDE SEQUENCE [LARGE SCALE GENOMIC DNA]</scope>
</reference>
<evidence type="ECO:0000313" key="3">
    <source>
        <dbReference type="Ensembl" id="ENSOMYP00000072312.2"/>
    </source>
</evidence>
<keyword evidence="1" id="KW-0333">Golgi apparatus</keyword>
<keyword evidence="1" id="KW-0256">Endoplasmic reticulum</keyword>
<dbReference type="InterPro" id="IPR045888">
    <property type="entry name" value="Erv"/>
</dbReference>
<dbReference type="GO" id="GO:0000139">
    <property type="term" value="C:Golgi membrane"/>
    <property type="evidence" value="ECO:0007669"/>
    <property type="project" value="UniProtKB-SubCell"/>
</dbReference>
<evidence type="ECO:0000256" key="1">
    <source>
        <dbReference type="RuleBase" id="RU369013"/>
    </source>
</evidence>
<dbReference type="GO" id="GO:0005789">
    <property type="term" value="C:endoplasmic reticulum membrane"/>
    <property type="evidence" value="ECO:0007669"/>
    <property type="project" value="UniProtKB-SubCell"/>
</dbReference>
<comment type="function">
    <text evidence="1">Plays a role in transport between endoplasmic reticulum and Golgi.</text>
</comment>
<reference evidence="3" key="3">
    <citation type="submission" date="2025-09" db="UniProtKB">
        <authorList>
            <consortium name="Ensembl"/>
        </authorList>
    </citation>
    <scope>IDENTIFICATION</scope>
</reference>
<name>A0A8C7T140_ONCMY</name>
<dbReference type="GeneTree" id="ENSGT00530000063113"/>
<dbReference type="GO" id="GO:0006888">
    <property type="term" value="P:endoplasmic reticulum to Golgi vesicle-mediated transport"/>
    <property type="evidence" value="ECO:0007669"/>
    <property type="project" value="UniProtKB-UniRule"/>
</dbReference>
<dbReference type="GO" id="GO:0006890">
    <property type="term" value="P:retrograde vesicle-mediated transport, Golgi to endoplasmic reticulum"/>
    <property type="evidence" value="ECO:0007669"/>
    <property type="project" value="TreeGrafter"/>
</dbReference>
<dbReference type="PANTHER" id="PTHR10984">
    <property type="entry name" value="ENDOPLASMIC RETICULUM-GOLGI INTERMEDIATE COMPARTMENT PROTEIN"/>
    <property type="match status" value="1"/>
</dbReference>
<comment type="similarity">
    <text evidence="1">Belongs to the ERGIC family.</text>
</comment>
<evidence type="ECO:0000313" key="4">
    <source>
        <dbReference type="Proteomes" id="UP000694395"/>
    </source>
</evidence>
<reference evidence="3" key="2">
    <citation type="submission" date="2025-08" db="UniProtKB">
        <authorList>
            <consortium name="Ensembl"/>
        </authorList>
    </citation>
    <scope>IDENTIFICATION</scope>
</reference>
<keyword evidence="4" id="KW-1185">Reference proteome</keyword>